<reference evidence="2 3" key="1">
    <citation type="submission" date="2020-04" db="EMBL/GenBank/DDBJ databases">
        <title>Perkinsus olseni comparative genomics.</title>
        <authorList>
            <person name="Bogema D.R."/>
        </authorList>
    </citation>
    <scope>NUCLEOTIDE SEQUENCE [LARGE SCALE GENOMIC DNA]</scope>
    <source>
        <strain evidence="2">ATCC PRA-31</strain>
    </source>
</reference>
<dbReference type="EMBL" id="JABANN010000874">
    <property type="protein sequence ID" value="KAF4652789.1"/>
    <property type="molecule type" value="Genomic_DNA"/>
</dbReference>
<organism evidence="2 3">
    <name type="scientific">Perkinsus olseni</name>
    <name type="common">Perkinsus atlanticus</name>
    <dbReference type="NCBI Taxonomy" id="32597"/>
    <lineage>
        <taxon>Eukaryota</taxon>
        <taxon>Sar</taxon>
        <taxon>Alveolata</taxon>
        <taxon>Perkinsozoa</taxon>
        <taxon>Perkinsea</taxon>
        <taxon>Perkinsida</taxon>
        <taxon>Perkinsidae</taxon>
        <taxon>Perkinsus</taxon>
    </lineage>
</organism>
<evidence type="ECO:0000256" key="1">
    <source>
        <dbReference type="SAM" id="MobiDB-lite"/>
    </source>
</evidence>
<dbReference type="Proteomes" id="UP000572268">
    <property type="component" value="Unassembled WGS sequence"/>
</dbReference>
<name>A0A7J6L1Q2_PEROL</name>
<dbReference type="AlphaFoldDB" id="A0A7J6L1Q2"/>
<accession>A0A7J6L1Q2</accession>
<sequence>MSTGDRVFGSTVPGELAKQWSGHEITAHPSLKRHAEELHSSGLDLRRRKMDPRVILSPIFSSAKPVRSRGLGHLCGSATEADVTAVSEVVGRAAERLGSPVRAKEIDEGLSLGVESPLKPSGVLPEAKSKAQSDGRSGEAAAACGCHGSAPQPDEEDDFLLFKHDITGAYKHLFLAESERPRTSVRLGQVVFESKALPFGAAGSPYHWCRGSAGVVRLIGALLRWILIHEKFLSLLYIEDGLLAVRRKVYWLARSLAVLVWEVLNALPAESPVLMRAGGWRSLSVLEYLHESSEEKAKLASGYMLTGGSGASLSLKFTLRFLWLPE</sequence>
<gene>
    <name evidence="2" type="ORF">FOL46_009500</name>
</gene>
<evidence type="ECO:0000313" key="2">
    <source>
        <dbReference type="EMBL" id="KAF4652789.1"/>
    </source>
</evidence>
<dbReference type="InterPro" id="IPR043502">
    <property type="entry name" value="DNA/RNA_pol_sf"/>
</dbReference>
<dbReference type="SUPFAM" id="SSF56672">
    <property type="entry name" value="DNA/RNA polymerases"/>
    <property type="match status" value="1"/>
</dbReference>
<comment type="caution">
    <text evidence="2">The sequence shown here is derived from an EMBL/GenBank/DDBJ whole genome shotgun (WGS) entry which is preliminary data.</text>
</comment>
<proteinExistence type="predicted"/>
<feature type="compositionally biased region" description="Basic and acidic residues" evidence="1">
    <location>
        <begin position="127"/>
        <end position="137"/>
    </location>
</feature>
<evidence type="ECO:0000313" key="3">
    <source>
        <dbReference type="Proteomes" id="UP000572268"/>
    </source>
</evidence>
<feature type="non-terminal residue" evidence="2">
    <location>
        <position position="1"/>
    </location>
</feature>
<feature type="region of interest" description="Disordered" evidence="1">
    <location>
        <begin position="117"/>
        <end position="150"/>
    </location>
</feature>
<protein>
    <submittedName>
        <fullName evidence="2">Uncharacterized protein</fullName>
    </submittedName>
</protein>